<dbReference type="InterPro" id="IPR011051">
    <property type="entry name" value="RmlC_Cupin_sf"/>
</dbReference>
<evidence type="ECO:0000256" key="1">
    <source>
        <dbReference type="SAM" id="MobiDB-lite"/>
    </source>
</evidence>
<proteinExistence type="predicted"/>
<feature type="region of interest" description="Disordered" evidence="1">
    <location>
        <begin position="196"/>
        <end position="226"/>
    </location>
</feature>
<gene>
    <name evidence="2" type="ORF">E6H00_15580</name>
</gene>
<evidence type="ECO:0008006" key="4">
    <source>
        <dbReference type="Google" id="ProtNLM"/>
    </source>
</evidence>
<evidence type="ECO:0000313" key="2">
    <source>
        <dbReference type="EMBL" id="TMI87453.1"/>
    </source>
</evidence>
<accession>A0A537JVB7</accession>
<dbReference type="Proteomes" id="UP000318509">
    <property type="component" value="Unassembled WGS sequence"/>
</dbReference>
<comment type="caution">
    <text evidence="2">The sequence shown here is derived from an EMBL/GenBank/DDBJ whole genome shotgun (WGS) entry which is preliminary data.</text>
</comment>
<evidence type="ECO:0000313" key="3">
    <source>
        <dbReference type="Proteomes" id="UP000318509"/>
    </source>
</evidence>
<protein>
    <recommendedName>
        <fullName evidence="4">Cysteine dioxygenase</fullName>
    </recommendedName>
</protein>
<dbReference type="AlphaFoldDB" id="A0A537JVB7"/>
<reference evidence="2 3" key="1">
    <citation type="journal article" date="2019" name="Nat. Microbiol.">
        <title>Mediterranean grassland soil C-N compound turnover is dependent on rainfall and depth, and is mediated by genomically divergent microorganisms.</title>
        <authorList>
            <person name="Diamond S."/>
            <person name="Andeer P.F."/>
            <person name="Li Z."/>
            <person name="Crits-Christoph A."/>
            <person name="Burstein D."/>
            <person name="Anantharaman K."/>
            <person name="Lane K.R."/>
            <person name="Thomas B.C."/>
            <person name="Pan C."/>
            <person name="Northen T.R."/>
            <person name="Banfield J.F."/>
        </authorList>
    </citation>
    <scope>NUCLEOTIDE SEQUENCE [LARGE SCALE GENOMIC DNA]</scope>
    <source>
        <strain evidence="2">NP_3</strain>
    </source>
</reference>
<organism evidence="2 3">
    <name type="scientific">Candidatus Segetimicrobium genomatis</name>
    <dbReference type="NCBI Taxonomy" id="2569760"/>
    <lineage>
        <taxon>Bacteria</taxon>
        <taxon>Bacillati</taxon>
        <taxon>Candidatus Sysuimicrobiota</taxon>
        <taxon>Candidatus Sysuimicrobiia</taxon>
        <taxon>Candidatus Sysuimicrobiales</taxon>
        <taxon>Candidatus Segetimicrobiaceae</taxon>
        <taxon>Candidatus Segetimicrobium</taxon>
    </lineage>
</organism>
<dbReference type="InterPro" id="IPR014710">
    <property type="entry name" value="RmlC-like_jellyroll"/>
</dbReference>
<name>A0A537JVB7_9BACT</name>
<sequence>MVPGARETFQEEYFIQSDLLRGFVREIRDIAAGAATPAAALGSMRGPFRRLLADQAWLPEKFRLPAEKSGMGGGIGTWLLYRAADRSLSLSSLVVVPGAVTPVHDHLAWGLVGLYAGTQEECVYRETRTTEDGRCELELVATRQLSTGDFYELLPPENDIHSVRTTSRIPSVSLHLLGRDIGCVWRHQYQPEHNTVRPFRSGYTNAPCEEGPHRDLNKQQALRRPS</sequence>
<dbReference type="Gene3D" id="2.60.120.10">
    <property type="entry name" value="Jelly Rolls"/>
    <property type="match status" value="1"/>
</dbReference>
<dbReference type="SUPFAM" id="SSF51182">
    <property type="entry name" value="RmlC-like cupins"/>
    <property type="match status" value="1"/>
</dbReference>
<dbReference type="EMBL" id="VBAK01000157">
    <property type="protein sequence ID" value="TMI87453.1"/>
    <property type="molecule type" value="Genomic_DNA"/>
</dbReference>